<feature type="compositionally biased region" description="Basic and acidic residues" evidence="1">
    <location>
        <begin position="500"/>
        <end position="527"/>
    </location>
</feature>
<proteinExistence type="predicted"/>
<dbReference type="AlphaFoldDB" id="A0A922NDH0"/>
<feature type="compositionally biased region" description="Basic and acidic residues" evidence="1">
    <location>
        <begin position="548"/>
        <end position="562"/>
    </location>
</feature>
<feature type="region of interest" description="Disordered" evidence="1">
    <location>
        <begin position="457"/>
        <end position="575"/>
    </location>
</feature>
<feature type="compositionally biased region" description="Polar residues" evidence="1">
    <location>
        <begin position="563"/>
        <end position="572"/>
    </location>
</feature>
<feature type="region of interest" description="Disordered" evidence="1">
    <location>
        <begin position="595"/>
        <end position="616"/>
    </location>
</feature>
<feature type="region of interest" description="Disordered" evidence="1">
    <location>
        <begin position="340"/>
        <end position="366"/>
    </location>
</feature>
<dbReference type="CDD" id="cd09272">
    <property type="entry name" value="RNase_HI_RT_Ty1"/>
    <property type="match status" value="1"/>
</dbReference>
<reference evidence="3" key="1">
    <citation type="journal article" date="2022" name="Microb. Genom.">
        <title>A global pangenome for the wheat fungal pathogen Pyrenophora tritici-repentis and prediction of effector protein structural homology.</title>
        <authorList>
            <person name="Moolhuijzen P.M."/>
            <person name="See P.T."/>
            <person name="Shi G."/>
            <person name="Powell H.R."/>
            <person name="Cockram J."/>
            <person name="Jorgensen L.N."/>
            <person name="Benslimane H."/>
            <person name="Strelkov S.E."/>
            <person name="Turner J."/>
            <person name="Liu Z."/>
            <person name="Moffat C.S."/>
        </authorList>
    </citation>
    <scope>NUCLEOTIDE SEQUENCE [LARGE SCALE GENOMIC DNA]</scope>
</reference>
<keyword evidence="3" id="KW-1185">Reference proteome</keyword>
<evidence type="ECO:0000256" key="1">
    <source>
        <dbReference type="SAM" id="MobiDB-lite"/>
    </source>
</evidence>
<organism evidence="2 3">
    <name type="scientific">Pyrenophora tritici-repentis</name>
    <dbReference type="NCBI Taxonomy" id="45151"/>
    <lineage>
        <taxon>Eukaryota</taxon>
        <taxon>Fungi</taxon>
        <taxon>Dikarya</taxon>
        <taxon>Ascomycota</taxon>
        <taxon>Pezizomycotina</taxon>
        <taxon>Dothideomycetes</taxon>
        <taxon>Pleosporomycetidae</taxon>
        <taxon>Pleosporales</taxon>
        <taxon>Pleosporineae</taxon>
        <taxon>Pleosporaceae</taxon>
        <taxon>Pyrenophora</taxon>
    </lineage>
</organism>
<name>A0A922NDH0_9PLEO</name>
<protein>
    <submittedName>
        <fullName evidence="2">Uncharacterized protein</fullName>
    </submittedName>
</protein>
<gene>
    <name evidence="2" type="ORF">Ptr86124_006566</name>
</gene>
<feature type="compositionally biased region" description="Basic and acidic residues" evidence="1">
    <location>
        <begin position="603"/>
        <end position="616"/>
    </location>
</feature>
<dbReference type="EMBL" id="NRDI02000008">
    <property type="protein sequence ID" value="KAI1513936.1"/>
    <property type="molecule type" value="Genomic_DNA"/>
</dbReference>
<accession>A0A922NDH0</accession>
<sequence length="793" mass="90941">MATQEHEMQVTRASVTLRKPDDWSKWLFTRKISADRNGLWEYVNPDLSPERLKMLEDERPKELEVRRFRNPLTDEQIDIPDLTATELATYNSWARRFDRDEARWLTKEKALRNLSLEIVQTIDVKHLDLILDCADAYSQLRTLKKHLCPSIGERNHQLRARYTAVCTRPKTANLDTWFDEWVTITRLLTEAKMPETTGNRAQEEFILSIRGLDDSWAATQLQDLIKKEQKDEEFPLIADLIAEFRSYYRRTRPIASGLGTFATLEVASSGNSQGARTRSGPWIPRCLDGENHKFDNCPYVNQSVRTKGWKPDKAIQDKFTELRDSPTSNSMANALRATERGLKKKTKPQAEVQSSSMISIDDGQPARNKPHVNAVLQTAAATGLSAPPLLTRWMPALGRVLRTRDVAFMSSDGTEPVYPDRQILREVVTTLDVPEPVEETDQEIELLLQSAQEDWSGLSWPEQAARTEQAKDTSHALSTPESTLGPTTRPEPEPEPEPEAVEKDEPEAVERDEPEAVERDEPEAVERDELETVEMPRGWEQMPVEAEAPDRRTNNAPRREETSGQVSESNVLTGKRQRKTLGTYFVAFAKALQQTEPQKSRLHRDELPPPPKRWKDLEKHPFRQEFKAVAAEEFKSRRKKGCFKTTLATVVDSQRSVTKSTTEAELIALSATGGEMEWWTRVFQHIKFDLEVQPTIYCDNEQTVGIVKKEDERLHTKLRHVDTHQMWVRQEVQEGRLCVEWCPTAEMPADGLTKSLVRQKHAEFVRQLGLGNVRQLLTTQVDTPEITELRHWH</sequence>
<feature type="compositionally biased region" description="Polar residues" evidence="1">
    <location>
        <begin position="475"/>
        <end position="486"/>
    </location>
</feature>
<evidence type="ECO:0000313" key="3">
    <source>
        <dbReference type="Proteomes" id="UP000249757"/>
    </source>
</evidence>
<comment type="caution">
    <text evidence="2">The sequence shown here is derived from an EMBL/GenBank/DDBJ whole genome shotgun (WGS) entry which is preliminary data.</text>
</comment>
<evidence type="ECO:0000313" key="2">
    <source>
        <dbReference type="EMBL" id="KAI1513936.1"/>
    </source>
</evidence>
<dbReference type="Proteomes" id="UP000249757">
    <property type="component" value="Unassembled WGS sequence"/>
</dbReference>